<name>A0A3P3W6N2_9FLAO</name>
<dbReference type="OrthoDB" id="9790826at2"/>
<dbReference type="AlphaFoldDB" id="A0A3P3W6N2"/>
<evidence type="ECO:0000313" key="2">
    <source>
        <dbReference type="Proteomes" id="UP000271937"/>
    </source>
</evidence>
<dbReference type="EMBL" id="RQVR01000013">
    <property type="protein sequence ID" value="RRJ89937.1"/>
    <property type="molecule type" value="Genomic_DNA"/>
</dbReference>
<dbReference type="Gene3D" id="3.20.160.10">
    <property type="entry name" value="vpa0580 domain like"/>
    <property type="match status" value="1"/>
</dbReference>
<dbReference type="InterPro" id="IPR014984">
    <property type="entry name" value="HopJ"/>
</dbReference>
<protein>
    <submittedName>
        <fullName evidence="1">Type III effector</fullName>
    </submittedName>
</protein>
<reference evidence="1 2" key="1">
    <citation type="submission" date="2018-11" db="EMBL/GenBank/DDBJ databases">
        <title>Flavobacterium sp. nov., YIM 102600 draft genome.</title>
        <authorList>
            <person name="Li G."/>
            <person name="Jiang Y."/>
        </authorList>
    </citation>
    <scope>NUCLEOTIDE SEQUENCE [LARGE SCALE GENOMIC DNA]</scope>
    <source>
        <strain evidence="1 2">YIM 102600</strain>
    </source>
</reference>
<keyword evidence="2" id="KW-1185">Reference proteome</keyword>
<accession>A0A3P3W6N2</accession>
<proteinExistence type="predicted"/>
<organism evidence="1 2">
    <name type="scientific">Flavobacterium macacae</name>
    <dbReference type="NCBI Taxonomy" id="2488993"/>
    <lineage>
        <taxon>Bacteria</taxon>
        <taxon>Pseudomonadati</taxon>
        <taxon>Bacteroidota</taxon>
        <taxon>Flavobacteriia</taxon>
        <taxon>Flavobacteriales</taxon>
        <taxon>Flavobacteriaceae</taxon>
        <taxon>Flavobacterium</taxon>
    </lineage>
</organism>
<comment type="caution">
    <text evidence="1">The sequence shown here is derived from an EMBL/GenBank/DDBJ whole genome shotgun (WGS) entry which is preliminary data.</text>
</comment>
<dbReference type="RefSeq" id="WP_125013227.1">
    <property type="nucleotide sequence ID" value="NZ_RQVR01000013.1"/>
</dbReference>
<dbReference type="Pfam" id="PF08888">
    <property type="entry name" value="HopJ"/>
    <property type="match status" value="1"/>
</dbReference>
<dbReference type="Proteomes" id="UP000271937">
    <property type="component" value="Unassembled WGS sequence"/>
</dbReference>
<dbReference type="InterPro" id="IPR038604">
    <property type="entry name" value="HopJ_sf"/>
</dbReference>
<gene>
    <name evidence="1" type="ORF">EG849_11475</name>
</gene>
<evidence type="ECO:0000313" key="1">
    <source>
        <dbReference type="EMBL" id="RRJ89937.1"/>
    </source>
</evidence>
<sequence>MNLISFIKQLQENPKTIAFQDTIQVIEETYDFNPTAFKNGSHYNNIGENNGSCKIFAFAKLQNLSEEATLACFGAYYFEEVLNNPDGNDHQNIRNFMQTGLNGIQFEGEALAPKK</sequence>